<dbReference type="PROSITE" id="PS50885">
    <property type="entry name" value="HAMP"/>
    <property type="match status" value="1"/>
</dbReference>
<reference evidence="8 9" key="1">
    <citation type="submission" date="2024-05" db="EMBL/GenBank/DDBJ databases">
        <authorList>
            <person name="Liu Q."/>
            <person name="Xin Y.-H."/>
        </authorList>
    </citation>
    <scope>NUCLEOTIDE SEQUENCE [LARGE SCALE GENOMIC DNA]</scope>
    <source>
        <strain evidence="8 9">CGMCC 1.10181</strain>
    </source>
</reference>
<evidence type="ECO:0000313" key="9">
    <source>
        <dbReference type="Proteomes" id="UP001419910"/>
    </source>
</evidence>
<dbReference type="SUPFAM" id="SSF58104">
    <property type="entry name" value="Methyl-accepting chemotaxis protein (MCP) signaling domain"/>
    <property type="match status" value="1"/>
</dbReference>
<evidence type="ECO:0000256" key="3">
    <source>
        <dbReference type="PROSITE-ProRule" id="PRU00284"/>
    </source>
</evidence>
<dbReference type="SMART" id="SM00304">
    <property type="entry name" value="HAMP"/>
    <property type="match status" value="1"/>
</dbReference>
<feature type="domain" description="HAMP" evidence="7">
    <location>
        <begin position="204"/>
        <end position="257"/>
    </location>
</feature>
<dbReference type="PANTHER" id="PTHR32089:SF112">
    <property type="entry name" value="LYSOZYME-LIKE PROTEIN-RELATED"/>
    <property type="match status" value="1"/>
</dbReference>
<protein>
    <submittedName>
        <fullName evidence="8">Methyl-accepting chemotaxis protein</fullName>
    </submittedName>
</protein>
<dbReference type="SUPFAM" id="SSF158472">
    <property type="entry name" value="HAMP domain-like"/>
    <property type="match status" value="1"/>
</dbReference>
<keyword evidence="9" id="KW-1185">Reference proteome</keyword>
<keyword evidence="5" id="KW-0472">Membrane</keyword>
<evidence type="ECO:0000256" key="2">
    <source>
        <dbReference type="ARBA" id="ARBA00029447"/>
    </source>
</evidence>
<dbReference type="SMART" id="SM00283">
    <property type="entry name" value="MA"/>
    <property type="match status" value="1"/>
</dbReference>
<feature type="transmembrane region" description="Helical" evidence="5">
    <location>
        <begin position="6"/>
        <end position="27"/>
    </location>
</feature>
<gene>
    <name evidence="8" type="ORF">ABC974_04860</name>
</gene>
<dbReference type="Gene3D" id="1.10.8.500">
    <property type="entry name" value="HAMP domain in histidine kinase"/>
    <property type="match status" value="1"/>
</dbReference>
<dbReference type="PROSITE" id="PS50111">
    <property type="entry name" value="CHEMOTAXIS_TRANSDUC_2"/>
    <property type="match status" value="1"/>
</dbReference>
<evidence type="ECO:0000256" key="5">
    <source>
        <dbReference type="SAM" id="Phobius"/>
    </source>
</evidence>
<organism evidence="8 9">
    <name type="scientific">Sphingomonas oligophenolica</name>
    <dbReference type="NCBI Taxonomy" id="301154"/>
    <lineage>
        <taxon>Bacteria</taxon>
        <taxon>Pseudomonadati</taxon>
        <taxon>Pseudomonadota</taxon>
        <taxon>Alphaproteobacteria</taxon>
        <taxon>Sphingomonadales</taxon>
        <taxon>Sphingomonadaceae</taxon>
        <taxon>Sphingomonas</taxon>
    </lineage>
</organism>
<accession>A0ABU9XZG6</accession>
<dbReference type="EMBL" id="JBDIME010000003">
    <property type="protein sequence ID" value="MEN2788948.1"/>
    <property type="molecule type" value="Genomic_DNA"/>
</dbReference>
<name>A0ABU9XZG6_9SPHN</name>
<comment type="similarity">
    <text evidence="2">Belongs to the methyl-accepting chemotaxis (MCP) protein family.</text>
</comment>
<feature type="transmembrane region" description="Helical" evidence="5">
    <location>
        <begin position="183"/>
        <end position="203"/>
    </location>
</feature>
<dbReference type="Pfam" id="PF00672">
    <property type="entry name" value="HAMP"/>
    <property type="match status" value="1"/>
</dbReference>
<dbReference type="PANTHER" id="PTHR32089">
    <property type="entry name" value="METHYL-ACCEPTING CHEMOTAXIS PROTEIN MCPB"/>
    <property type="match status" value="1"/>
</dbReference>
<keyword evidence="4" id="KW-0175">Coiled coil</keyword>
<dbReference type="Proteomes" id="UP001419910">
    <property type="component" value="Unassembled WGS sequence"/>
</dbReference>
<dbReference type="CDD" id="cd06225">
    <property type="entry name" value="HAMP"/>
    <property type="match status" value="1"/>
</dbReference>
<dbReference type="InterPro" id="IPR003660">
    <property type="entry name" value="HAMP_dom"/>
</dbReference>
<sequence length="578" mass="61357">MFGRSLVLRLMLPLVLMMALVIGTAWLERSARYRIAAAQDGVEAQVTRMLMLAELRSTSRALQRDALNLATEPGGPALEEIGDRFNRRHRAFIDEMAALAKLPGRPGPDYFETQREVLKQLAAVRDAAATDRAHALLLFRKQVRPAERRGSAIADALIKADQARIATLHDEVQALETLSDRQVLQVSALLSIAALAIALYITFRTVLQPLNEIRAAMEKLAAGDADLAVPHAGRADAIGVMARSIEIFRGAARERDALLRQGAEAHAAIAEQERRAEKRRREAEAADAQRAALDTQRRHLLHDLAAKIDTSMSAVNEKLRASVERLTRSADEVARHAVDAGRKASLTTGAAEKVTRDLEAVFSNGGELAEVVDGLRGETQVAAEAIRTAATRSRAAAAQVAMLAEKADQVAAMAELIRSVAQKTTLLALNATIEAARVGDAGSGFAVVASEMKNLAKQTSAATVEVDGQVESIRSAAVDAGTALASIDEAIGQIERHAGLVASAVEQQGGASDAIRKGMALALDQLATVGTHMLNLGETAESTGVVAGALEAEATRLGADAEMVDSALRRVIGDLRAA</sequence>
<evidence type="ECO:0000256" key="4">
    <source>
        <dbReference type="SAM" id="Coils"/>
    </source>
</evidence>
<keyword evidence="5" id="KW-1133">Transmembrane helix</keyword>
<feature type="domain" description="Methyl-accepting transducer" evidence="6">
    <location>
        <begin position="315"/>
        <end position="558"/>
    </location>
</feature>
<evidence type="ECO:0000259" key="6">
    <source>
        <dbReference type="PROSITE" id="PS50111"/>
    </source>
</evidence>
<dbReference type="InterPro" id="IPR004089">
    <property type="entry name" value="MCPsignal_dom"/>
</dbReference>
<proteinExistence type="inferred from homology"/>
<dbReference type="Gene3D" id="1.10.287.950">
    <property type="entry name" value="Methyl-accepting chemotaxis protein"/>
    <property type="match status" value="1"/>
</dbReference>
<evidence type="ECO:0000259" key="7">
    <source>
        <dbReference type="PROSITE" id="PS50885"/>
    </source>
</evidence>
<dbReference type="RefSeq" id="WP_343891608.1">
    <property type="nucleotide sequence ID" value="NZ_BAAAEH010000047.1"/>
</dbReference>
<comment type="caution">
    <text evidence="8">The sequence shown here is derived from an EMBL/GenBank/DDBJ whole genome shotgun (WGS) entry which is preliminary data.</text>
</comment>
<evidence type="ECO:0000313" key="8">
    <source>
        <dbReference type="EMBL" id="MEN2788948.1"/>
    </source>
</evidence>
<keyword evidence="1 3" id="KW-0807">Transducer</keyword>
<feature type="coiled-coil region" evidence="4">
    <location>
        <begin position="260"/>
        <end position="289"/>
    </location>
</feature>
<keyword evidence="5" id="KW-0812">Transmembrane</keyword>
<evidence type="ECO:0000256" key="1">
    <source>
        <dbReference type="ARBA" id="ARBA00023224"/>
    </source>
</evidence>
<dbReference type="Pfam" id="PF00015">
    <property type="entry name" value="MCPsignal"/>
    <property type="match status" value="1"/>
</dbReference>